<organism evidence="2">
    <name type="scientific">uncultured Rubrobacteraceae bacterium</name>
    <dbReference type="NCBI Taxonomy" id="349277"/>
    <lineage>
        <taxon>Bacteria</taxon>
        <taxon>Bacillati</taxon>
        <taxon>Actinomycetota</taxon>
        <taxon>Rubrobacteria</taxon>
        <taxon>Rubrobacterales</taxon>
        <taxon>Rubrobacteraceae</taxon>
        <taxon>environmental samples</taxon>
    </lineage>
</organism>
<feature type="compositionally biased region" description="Basic and acidic residues" evidence="1">
    <location>
        <begin position="64"/>
        <end position="78"/>
    </location>
</feature>
<accession>A0A6J4R881</accession>
<gene>
    <name evidence="2" type="ORF">AVDCRST_MAG05-142</name>
</gene>
<proteinExistence type="predicted"/>
<feature type="region of interest" description="Disordered" evidence="1">
    <location>
        <begin position="25"/>
        <end position="78"/>
    </location>
</feature>
<evidence type="ECO:0000313" key="2">
    <source>
        <dbReference type="EMBL" id="CAA9466899.1"/>
    </source>
</evidence>
<feature type="non-terminal residue" evidence="2">
    <location>
        <position position="78"/>
    </location>
</feature>
<evidence type="ECO:0000256" key="1">
    <source>
        <dbReference type="SAM" id="MobiDB-lite"/>
    </source>
</evidence>
<dbReference type="AlphaFoldDB" id="A0A6J4R881"/>
<protein>
    <submittedName>
        <fullName evidence="2">Uncharacterized protein</fullName>
    </submittedName>
</protein>
<sequence length="78" mass="8088">GRAGARGRHHRGLHLPVRPGEHLVAQADGGGGGGADSPRALHRGQPGVPVLWGDPGRAGGLRAGAEEVRVERSRRPRV</sequence>
<feature type="non-terminal residue" evidence="2">
    <location>
        <position position="1"/>
    </location>
</feature>
<reference evidence="2" key="1">
    <citation type="submission" date="2020-02" db="EMBL/GenBank/DDBJ databases">
        <authorList>
            <person name="Meier V. D."/>
        </authorList>
    </citation>
    <scope>NUCLEOTIDE SEQUENCE</scope>
    <source>
        <strain evidence="2">AVDCRST_MAG05</strain>
    </source>
</reference>
<name>A0A6J4R881_9ACTN</name>
<dbReference type="EMBL" id="CADCVM010000024">
    <property type="protein sequence ID" value="CAA9466899.1"/>
    <property type="molecule type" value="Genomic_DNA"/>
</dbReference>